<dbReference type="EMBL" id="JAVDYJ010000001">
    <property type="protein sequence ID" value="MDR7346019.1"/>
    <property type="molecule type" value="Genomic_DNA"/>
</dbReference>
<accession>A0ABU2AXE5</accession>
<comment type="caution">
    <text evidence="2">The sequence shown here is derived from an EMBL/GenBank/DDBJ whole genome shotgun (WGS) entry which is preliminary data.</text>
</comment>
<evidence type="ECO:0000256" key="1">
    <source>
        <dbReference type="SAM" id="MobiDB-lite"/>
    </source>
</evidence>
<name>A0ABU2AXE5_9MICC</name>
<dbReference type="Gene3D" id="3.40.190.10">
    <property type="entry name" value="Periplasmic binding protein-like II"/>
    <property type="match status" value="1"/>
</dbReference>
<dbReference type="PROSITE" id="PS51257">
    <property type="entry name" value="PROKAR_LIPOPROTEIN"/>
    <property type="match status" value="1"/>
</dbReference>
<organism evidence="2 3">
    <name type="scientific">Enteractinococcus fodinae</name>
    <dbReference type="NCBI Taxonomy" id="684663"/>
    <lineage>
        <taxon>Bacteria</taxon>
        <taxon>Bacillati</taxon>
        <taxon>Actinomycetota</taxon>
        <taxon>Actinomycetes</taxon>
        <taxon>Micrococcales</taxon>
        <taxon>Micrococcaceae</taxon>
    </lineage>
</organism>
<feature type="region of interest" description="Disordered" evidence="1">
    <location>
        <begin position="52"/>
        <end position="71"/>
    </location>
</feature>
<proteinExistence type="predicted"/>
<reference evidence="2 3" key="1">
    <citation type="submission" date="2023-07" db="EMBL/GenBank/DDBJ databases">
        <title>Sequencing the genomes of 1000 actinobacteria strains.</title>
        <authorList>
            <person name="Klenk H.-P."/>
        </authorList>
    </citation>
    <scope>NUCLEOTIDE SEQUENCE [LARGE SCALE GENOMIC DNA]</scope>
    <source>
        <strain evidence="2 3">DSM 22966</strain>
    </source>
</reference>
<evidence type="ECO:0000313" key="3">
    <source>
        <dbReference type="Proteomes" id="UP001183794"/>
    </source>
</evidence>
<keyword evidence="3" id="KW-1185">Reference proteome</keyword>
<gene>
    <name evidence="2" type="ORF">J2S62_000276</name>
</gene>
<dbReference type="Proteomes" id="UP001183794">
    <property type="component" value="Unassembled WGS sequence"/>
</dbReference>
<dbReference type="SUPFAM" id="SSF53850">
    <property type="entry name" value="Periplasmic binding protein-like II"/>
    <property type="match status" value="1"/>
</dbReference>
<evidence type="ECO:0000313" key="2">
    <source>
        <dbReference type="EMBL" id="MDR7346019.1"/>
    </source>
</evidence>
<protein>
    <submittedName>
        <fullName evidence="2">ABC-type amino acid transport substrate-binding protein</fullName>
    </submittedName>
</protein>
<sequence>MRHINTLRQRITRGLVLLAVLVGLVGCTGHYPADPEGTLDRVSGGTLRVGVSHEPPWTDTLGEGNSEEDPGGIEPQLIQDYARSIGAEVEWHAGGEEQLTTMLEESQLDLVIGGITDESPWSSKGGLTTTYAESLGVDGSTSKHVMVVPMGENAFMTSLESFLLDQDIDKQLPEEMRP</sequence>